<evidence type="ECO:0000256" key="1">
    <source>
        <dbReference type="SAM" id="MobiDB-lite"/>
    </source>
</evidence>
<gene>
    <name evidence="2" type="ORF">P3X46_025102</name>
</gene>
<evidence type="ECO:0000313" key="3">
    <source>
        <dbReference type="Proteomes" id="UP001174677"/>
    </source>
</evidence>
<dbReference type="EMBL" id="JARPOI010000014">
    <property type="protein sequence ID" value="KAJ9159605.1"/>
    <property type="molecule type" value="Genomic_DNA"/>
</dbReference>
<keyword evidence="3" id="KW-1185">Reference proteome</keyword>
<name>A0ABQ9L6A3_HEVBR</name>
<evidence type="ECO:0000313" key="2">
    <source>
        <dbReference type="EMBL" id="KAJ9159605.1"/>
    </source>
</evidence>
<organism evidence="2 3">
    <name type="scientific">Hevea brasiliensis</name>
    <name type="common">Para rubber tree</name>
    <name type="synonym">Siphonia brasiliensis</name>
    <dbReference type="NCBI Taxonomy" id="3981"/>
    <lineage>
        <taxon>Eukaryota</taxon>
        <taxon>Viridiplantae</taxon>
        <taxon>Streptophyta</taxon>
        <taxon>Embryophyta</taxon>
        <taxon>Tracheophyta</taxon>
        <taxon>Spermatophyta</taxon>
        <taxon>Magnoliopsida</taxon>
        <taxon>eudicotyledons</taxon>
        <taxon>Gunneridae</taxon>
        <taxon>Pentapetalae</taxon>
        <taxon>rosids</taxon>
        <taxon>fabids</taxon>
        <taxon>Malpighiales</taxon>
        <taxon>Euphorbiaceae</taxon>
        <taxon>Crotonoideae</taxon>
        <taxon>Micrandreae</taxon>
        <taxon>Hevea</taxon>
    </lineage>
</organism>
<feature type="region of interest" description="Disordered" evidence="1">
    <location>
        <begin position="81"/>
        <end position="140"/>
    </location>
</feature>
<comment type="caution">
    <text evidence="2">The sequence shown here is derived from an EMBL/GenBank/DDBJ whole genome shotgun (WGS) entry which is preliminary data.</text>
</comment>
<sequence>MTMVSMMEGLLVTQQQQNEMIKQLTSRMNQLATHNKILENQIAQQAGSSSEAAGKLPSQLEMNPKEYCKVVTLRSGRILEQLEEKPTEETSDKSKSQVEKKEEEVKKDQEEEARKKKKLREPYQPPLPFPQRFQKAKLDK</sequence>
<reference evidence="2" key="1">
    <citation type="journal article" date="2023" name="Plant Biotechnol. J.">
        <title>Chromosome-level wild Hevea brasiliensis genome provides new tools for genomic-assisted breeding and valuable loci to elevate rubber yield.</title>
        <authorList>
            <person name="Cheng H."/>
            <person name="Song X."/>
            <person name="Hu Y."/>
            <person name="Wu T."/>
            <person name="Yang Q."/>
            <person name="An Z."/>
            <person name="Feng S."/>
            <person name="Deng Z."/>
            <person name="Wu W."/>
            <person name="Zeng X."/>
            <person name="Tu M."/>
            <person name="Wang X."/>
            <person name="Huang H."/>
        </authorList>
    </citation>
    <scope>NUCLEOTIDE SEQUENCE</scope>
    <source>
        <strain evidence="2">MT/VB/25A 57/8</strain>
    </source>
</reference>
<accession>A0ABQ9L6A3</accession>
<dbReference type="Proteomes" id="UP001174677">
    <property type="component" value="Chromosome 14"/>
</dbReference>
<feature type="compositionally biased region" description="Basic and acidic residues" evidence="1">
    <location>
        <begin position="81"/>
        <end position="114"/>
    </location>
</feature>
<protein>
    <submittedName>
        <fullName evidence="2">Uncharacterized protein</fullName>
    </submittedName>
</protein>
<proteinExistence type="predicted"/>